<gene>
    <name evidence="1" type="ORF">SEA_VERSE_64</name>
</gene>
<keyword evidence="1" id="KW-0255">Endonuclease</keyword>
<keyword evidence="1" id="KW-0378">Hydrolase</keyword>
<evidence type="ECO:0000313" key="1">
    <source>
        <dbReference type="EMBL" id="AKY03894.1"/>
    </source>
</evidence>
<protein>
    <submittedName>
        <fullName evidence="1">HNH endonuclease</fullName>
    </submittedName>
</protein>
<dbReference type="GO" id="GO:0004519">
    <property type="term" value="F:endonuclease activity"/>
    <property type="evidence" value="ECO:0007669"/>
    <property type="project" value="UniProtKB-KW"/>
</dbReference>
<dbReference type="EMBL" id="KT186229">
    <property type="protein sequence ID" value="AKY03894.1"/>
    <property type="molecule type" value="Genomic_DNA"/>
</dbReference>
<reference evidence="1 2" key="1">
    <citation type="journal article" date="2016" name="Genome Announc.">
        <title>Genome Sequences of Streptomyces Phages Amela and Verse.</title>
        <authorList>
            <person name="Layton S.R."/>
            <person name="Hemenway R.M."/>
            <person name="Munyoki C.M."/>
            <person name="Barnes E.B."/>
            <person name="Barnett S.E."/>
            <person name="Bond A.M."/>
            <person name="Narvaez J.M."/>
            <person name="Sirisakd C.D."/>
            <person name="Smith B.R."/>
            <person name="Swain J."/>
            <person name="Syed O."/>
            <person name="Bowman C.A."/>
            <person name="Russell D.A."/>
            <person name="Bhuiyan S."/>
            <person name="Donegan-Quick R."/>
            <person name="Benjamin R.C."/>
            <person name="Hughes L.E."/>
        </authorList>
    </citation>
    <scope>NUCLEOTIDE SEQUENCE [LARGE SCALE GENOMIC DNA]</scope>
</reference>
<name>A0A0K1YAH1_9CAUD</name>
<dbReference type="Proteomes" id="UP000226101">
    <property type="component" value="Segment"/>
</dbReference>
<sequence length="168" mass="19301">MRCSVINSQSEQCKNEVPTSGICSTHQYRLRRYGDVQADRPIRPYSERKTGKVERYSGNTETERFWSRVVEDEGHWLWAGSFIRDAAGEETDQGQALFDGFSQTARRIAYILVHGDIPEQVKVHHTCSTWSCVKHTEARWPNGTVFRPELAVRDTEWLIRSLAKDVAA</sequence>
<organism evidence="1 2">
    <name type="scientific">Streptomyces phage Verse</name>
    <dbReference type="NCBI Taxonomy" id="1673878"/>
    <lineage>
        <taxon>Viruses</taxon>
        <taxon>Duplodnaviria</taxon>
        <taxon>Heunggongvirae</taxon>
        <taxon>Uroviricota</taxon>
        <taxon>Caudoviricetes</taxon>
        <taxon>Arquatrovirinae</taxon>
        <taxon>Camvirus</taxon>
        <taxon>Camvirus amela</taxon>
    </lineage>
</organism>
<evidence type="ECO:0000313" key="2">
    <source>
        <dbReference type="Proteomes" id="UP000226101"/>
    </source>
</evidence>
<keyword evidence="1" id="KW-0540">Nuclease</keyword>
<proteinExistence type="predicted"/>
<accession>A0A0K1YAH1</accession>